<reference evidence="7" key="1">
    <citation type="submission" date="2021-01" db="EMBL/GenBank/DDBJ databases">
        <authorList>
            <person name="Corre E."/>
            <person name="Pelletier E."/>
            <person name="Niang G."/>
            <person name="Scheremetjew M."/>
            <person name="Finn R."/>
            <person name="Kale V."/>
            <person name="Holt S."/>
            <person name="Cochrane G."/>
            <person name="Meng A."/>
            <person name="Brown T."/>
            <person name="Cohen L."/>
        </authorList>
    </citation>
    <scope>NUCLEOTIDE SEQUENCE</scope>
    <source>
        <strain evidence="7">CCMP3278</strain>
    </source>
</reference>
<dbReference type="CDD" id="cd12307">
    <property type="entry name" value="RRM_NIFK_like"/>
    <property type="match status" value="1"/>
</dbReference>
<accession>A0A7S1ERZ9</accession>
<dbReference type="EMBL" id="HBFP01006545">
    <property type="protein sequence ID" value="CAD8820278.1"/>
    <property type="molecule type" value="Transcribed_RNA"/>
</dbReference>
<dbReference type="AlphaFoldDB" id="A0A7S1ERZ9"/>
<name>A0A7S1ERZ9_9RHOD</name>
<evidence type="ECO:0000256" key="1">
    <source>
        <dbReference type="ARBA" id="ARBA00004604"/>
    </source>
</evidence>
<dbReference type="Gene3D" id="3.30.70.330">
    <property type="match status" value="1"/>
</dbReference>
<evidence type="ECO:0000256" key="2">
    <source>
        <dbReference type="ARBA" id="ARBA00022884"/>
    </source>
</evidence>
<sequence>MKMKKAVDSDIGVRDSLKVILHSKLKSKSGNLSGALTKKKGSGEIKKSSEKVSESKRKKAFDISKTPELVSGIVENVNKSKKTSGDEFQDGAEYIELDPNTLLPLSSALKGKMKRKNNVQEDFKAAETGSNVKSSEKLTKKVKNSGRIQNGTKEKEVKTLASDQTDEKFSVVYLGHVPQGFEEQEMMEFFSQFGTVSGIKIARSRRTGGMKGYAFIKFEDSAVAEIVANAMQGYLLLGRLLVAKVVSENKVKFPRRTQNMKYVSMKTHAGRLNTSVKEKETKRLMKAYSESRQAAHQANVVKRLKAKEKRLNKRGFDYHFRPHRVKPHENAVFSGLNV</sequence>
<evidence type="ECO:0000256" key="5">
    <source>
        <dbReference type="SAM" id="MobiDB-lite"/>
    </source>
</evidence>
<dbReference type="GO" id="GO:0005730">
    <property type="term" value="C:nucleolus"/>
    <property type="evidence" value="ECO:0007669"/>
    <property type="project" value="UniProtKB-SubCell"/>
</dbReference>
<feature type="region of interest" description="Disordered" evidence="5">
    <location>
        <begin position="29"/>
        <end position="61"/>
    </location>
</feature>
<feature type="compositionally biased region" description="Basic and acidic residues" evidence="5">
    <location>
        <begin position="41"/>
        <end position="55"/>
    </location>
</feature>
<evidence type="ECO:0000256" key="3">
    <source>
        <dbReference type="ARBA" id="ARBA00023242"/>
    </source>
</evidence>
<evidence type="ECO:0000259" key="6">
    <source>
        <dbReference type="PROSITE" id="PS50102"/>
    </source>
</evidence>
<gene>
    <name evidence="7" type="ORF">TOLI1172_LOCUS4670</name>
</gene>
<dbReference type="PANTHER" id="PTHR46754">
    <property type="entry name" value="MKI67 FHA DOMAIN-INTERACTING NUCLEOLAR PHOSPHOPROTEIN"/>
    <property type="match status" value="1"/>
</dbReference>
<proteinExistence type="predicted"/>
<comment type="subcellular location">
    <subcellularLocation>
        <location evidence="1">Nucleus</location>
        <location evidence="1">Nucleolus</location>
    </subcellularLocation>
</comment>
<dbReference type="SUPFAM" id="SSF54928">
    <property type="entry name" value="RNA-binding domain, RBD"/>
    <property type="match status" value="1"/>
</dbReference>
<dbReference type="InterPro" id="IPR000504">
    <property type="entry name" value="RRM_dom"/>
</dbReference>
<dbReference type="InterPro" id="IPR035979">
    <property type="entry name" value="RBD_domain_sf"/>
</dbReference>
<feature type="domain" description="RRM" evidence="6">
    <location>
        <begin position="170"/>
        <end position="248"/>
    </location>
</feature>
<dbReference type="GO" id="GO:0003723">
    <property type="term" value="F:RNA binding"/>
    <property type="evidence" value="ECO:0007669"/>
    <property type="project" value="UniProtKB-UniRule"/>
</dbReference>
<evidence type="ECO:0000313" key="7">
    <source>
        <dbReference type="EMBL" id="CAD8820278.1"/>
    </source>
</evidence>
<organism evidence="7">
    <name type="scientific">Timspurckia oligopyrenoides</name>
    <dbReference type="NCBI Taxonomy" id="708627"/>
    <lineage>
        <taxon>Eukaryota</taxon>
        <taxon>Rhodophyta</taxon>
        <taxon>Bangiophyceae</taxon>
        <taxon>Porphyridiales</taxon>
        <taxon>Porphyridiaceae</taxon>
        <taxon>Timspurckia</taxon>
    </lineage>
</organism>
<dbReference type="PROSITE" id="PS50102">
    <property type="entry name" value="RRM"/>
    <property type="match status" value="1"/>
</dbReference>
<dbReference type="SMART" id="SM00360">
    <property type="entry name" value="RRM"/>
    <property type="match status" value="1"/>
</dbReference>
<dbReference type="Pfam" id="PF00076">
    <property type="entry name" value="RRM_1"/>
    <property type="match status" value="1"/>
</dbReference>
<evidence type="ECO:0000256" key="4">
    <source>
        <dbReference type="PROSITE-ProRule" id="PRU00176"/>
    </source>
</evidence>
<protein>
    <recommendedName>
        <fullName evidence="6">RRM domain-containing protein</fullName>
    </recommendedName>
</protein>
<keyword evidence="3" id="KW-0539">Nucleus</keyword>
<keyword evidence="2 4" id="KW-0694">RNA-binding</keyword>
<dbReference type="InterPro" id="IPR012677">
    <property type="entry name" value="Nucleotide-bd_a/b_plait_sf"/>
</dbReference>